<evidence type="ECO:0000256" key="1">
    <source>
        <dbReference type="SAM" id="MobiDB-lite"/>
    </source>
</evidence>
<dbReference type="VEuPathDB" id="PiroplasmaDB:TA12885"/>
<dbReference type="AlphaFoldDB" id="Q4UE89"/>
<name>Q4UE89_THEAN</name>
<feature type="compositionally biased region" description="Basic and acidic residues" evidence="1">
    <location>
        <begin position="741"/>
        <end position="750"/>
    </location>
</feature>
<proteinExistence type="predicted"/>
<evidence type="ECO:0000313" key="2">
    <source>
        <dbReference type="EMBL" id="CAI74600.1"/>
    </source>
</evidence>
<dbReference type="GeneID" id="3861789"/>
<dbReference type="SUPFAM" id="SSF50978">
    <property type="entry name" value="WD40 repeat-like"/>
    <property type="match status" value="1"/>
</dbReference>
<dbReference type="GO" id="GO:0006351">
    <property type="term" value="P:DNA-templated transcription"/>
    <property type="evidence" value="ECO:0007669"/>
    <property type="project" value="InterPro"/>
</dbReference>
<dbReference type="InterPro" id="IPR031120">
    <property type="entry name" value="HIR1-like"/>
</dbReference>
<dbReference type="Gene3D" id="2.130.10.10">
    <property type="entry name" value="YVTN repeat-like/Quinoprotein amine dehydrogenase"/>
    <property type="match status" value="2"/>
</dbReference>
<dbReference type="OMA" id="LIQFTYE"/>
<protein>
    <recommendedName>
        <fullName evidence="4">Protein HIRA</fullName>
    </recommendedName>
</protein>
<evidence type="ECO:0000313" key="3">
    <source>
        <dbReference type="Proteomes" id="UP000001950"/>
    </source>
</evidence>
<dbReference type="Pfam" id="PF00400">
    <property type="entry name" value="WD40"/>
    <property type="match status" value="1"/>
</dbReference>
<dbReference type="PANTHER" id="PTHR13831">
    <property type="entry name" value="MEMBER OF THE HIR1 FAMILY OF WD-REPEAT PROTEINS"/>
    <property type="match status" value="1"/>
</dbReference>
<dbReference type="InParanoid" id="Q4UE89"/>
<dbReference type="eggNOG" id="KOG0973">
    <property type="taxonomic scope" value="Eukaryota"/>
</dbReference>
<dbReference type="OrthoDB" id="1741719at2759"/>
<dbReference type="InterPro" id="IPR036322">
    <property type="entry name" value="WD40_repeat_dom_sf"/>
</dbReference>
<accession>Q4UE89</accession>
<sequence>MRIERLSNCCGSRGNLSAVDFQPCSNQNTTQRIATSGGTYVQIWSLSKGEEGIQPVPVKCVLLYTFKDHSPYDVMTVRWSPNGQYLASTDSGGITNIYKRNDKKTEIMENVVKSKLSGQPSEIPMTFTESKQVKKYTIKYDGTDKSVNTSSGVPRISINPKNVQIESKEVKMDNFNLLSHDNLEGNLESWYTFAKFSCPHNMGQLFDISWAPDNRSIIGGGMNGQVIVFDIHTKEIVAKFDALEKSSDTSSGRGYIKSVSWDPMTLFVAVQSSNKEISIWRRSPPLPPGSPMKWTFKRVLHQNDFSEKTNTDVLGGSRMSWAPNGKNVVFPNSSSDNYNFSTCFQINHNISCYSHIFNKSNYDKNTAQYYFDTSEHEVDDEPILLKGHNTRIRNVRFSEDIMKPIHDVQNNVRYLLLAQSSDDNMLSFWRFRLNSNSIVDVECICVINNLLDEQSSIEDLSWGDFGRSLAVASSQGGLILIQFTYEEMGVKFHSNRIIGLNLTEMKQPSPEFFTYSEYVNNISDEPLEQPSAGLNVNSNNNLNNKSKTLSEFSENRQIDLNGYITNLIFNWNKNEQNYNTHLLKIFCEFSYRMCMLLFYYYRSYLYALNFNYNENSIFVPRKRPITPSDIYNVKYYDTFYLFNFTIESESKINQTKRRNKTKKPKTTQIMEDMIKDVWLDMDYTSENTLVTNYWNNIEETVEVPLENESNNANLSPLNSNSKTGTPVAKIDKQTKNTSKYSRSEKSKLNRSDSSNSLNLDLSRKFSDYNSILTFPVVKTKMCFSVDSKKMLVINFLNTTSETMSSVTCVNESDYKIKWMQYLKSGYITHMDYFGDLLVVLTQKIDDNCKVSITIFDTNEGTVKLNESEFGDEPVCLFSTLRWTGTYFLFLTTTLQLRILEYDFPNNLTVFSEFSLKDTQSEEIQKIELLNTTKNYERIMNQKLKHNEECLFRTNVKSSEENIVAIVYKKNKNVSIFVKGYKELELNLDHMTLNNNSFDEELNNFTLDSLVRMFKEDFNNGLYGHIQFDGSLSSIIETLRSDYNVIKETESNCDVLQDLKMRLLTCLSIGSVWEYLMYLYEYYKELFKSMELVSVLELTSGLYKSLLGYLKETAESETLKTLEIYDFTKYFNIAPYCLLPVRQVVMPNLNIIYKFLNPEMDLNSQKFEYLLELSGKCNCLNIKVFNSFSPRLDYNPEDAACLSEKLVEFFKDVRMWENSLEF</sequence>
<dbReference type="InterPro" id="IPR001680">
    <property type="entry name" value="WD40_rpt"/>
</dbReference>
<dbReference type="GO" id="GO:0000785">
    <property type="term" value="C:chromatin"/>
    <property type="evidence" value="ECO:0007669"/>
    <property type="project" value="TreeGrafter"/>
</dbReference>
<feature type="compositionally biased region" description="Low complexity" evidence="1">
    <location>
        <begin position="709"/>
        <end position="721"/>
    </location>
</feature>
<dbReference type="GO" id="GO:0000417">
    <property type="term" value="C:HIR complex"/>
    <property type="evidence" value="ECO:0007669"/>
    <property type="project" value="TreeGrafter"/>
</dbReference>
<dbReference type="PANTHER" id="PTHR13831:SF0">
    <property type="entry name" value="PROTEIN HIRA"/>
    <property type="match status" value="1"/>
</dbReference>
<dbReference type="STRING" id="5874.Q4UE89"/>
<dbReference type="GO" id="GO:0031491">
    <property type="term" value="F:nucleosome binding"/>
    <property type="evidence" value="ECO:0007669"/>
    <property type="project" value="TreeGrafter"/>
</dbReference>
<organism evidence="2 3">
    <name type="scientific">Theileria annulata</name>
    <dbReference type="NCBI Taxonomy" id="5874"/>
    <lineage>
        <taxon>Eukaryota</taxon>
        <taxon>Sar</taxon>
        <taxon>Alveolata</taxon>
        <taxon>Apicomplexa</taxon>
        <taxon>Aconoidasida</taxon>
        <taxon>Piroplasmida</taxon>
        <taxon>Theileriidae</taxon>
        <taxon>Theileria</taxon>
    </lineage>
</organism>
<dbReference type="Proteomes" id="UP000001950">
    <property type="component" value="Chromosome 2"/>
</dbReference>
<feature type="region of interest" description="Disordered" evidence="1">
    <location>
        <begin position="709"/>
        <end position="755"/>
    </location>
</feature>
<dbReference type="EMBL" id="CR940348">
    <property type="protein sequence ID" value="CAI74600.1"/>
    <property type="molecule type" value="Genomic_DNA"/>
</dbReference>
<dbReference type="InterPro" id="IPR015943">
    <property type="entry name" value="WD40/YVTN_repeat-like_dom_sf"/>
</dbReference>
<reference evidence="2 3" key="1">
    <citation type="journal article" date="2005" name="Science">
        <title>Genome of the host-cell transforming parasite Theileria annulata compared with T. parva.</title>
        <authorList>
            <person name="Pain A."/>
            <person name="Renauld H."/>
            <person name="Berriman M."/>
            <person name="Murphy L."/>
            <person name="Yeats C.A."/>
            <person name="Weir W."/>
            <person name="Kerhornou A."/>
            <person name="Aslett M."/>
            <person name="Bishop R."/>
            <person name="Bouchier C."/>
            <person name="Cochet M."/>
            <person name="Coulson R.M.R."/>
            <person name="Cronin A."/>
            <person name="de Villiers E.P."/>
            <person name="Fraser A."/>
            <person name="Fosker N."/>
            <person name="Gardner M."/>
            <person name="Goble A."/>
            <person name="Griffiths-Jones S."/>
            <person name="Harris D.E."/>
            <person name="Katzer F."/>
            <person name="Larke N."/>
            <person name="Lord A."/>
            <person name="Maser P."/>
            <person name="McKellar S."/>
            <person name="Mooney P."/>
            <person name="Morton F."/>
            <person name="Nene V."/>
            <person name="O'Neil S."/>
            <person name="Price C."/>
            <person name="Quail M.A."/>
            <person name="Rabbinowitsch E."/>
            <person name="Rawlings N.D."/>
            <person name="Rutter S."/>
            <person name="Saunders D."/>
            <person name="Seeger K."/>
            <person name="Shah T."/>
            <person name="Squares R."/>
            <person name="Squares S."/>
            <person name="Tivey A."/>
            <person name="Walker A.R."/>
            <person name="Woodward J."/>
            <person name="Dobbelaere D.A.E."/>
            <person name="Langsley G."/>
            <person name="Rajandream M.A."/>
            <person name="McKeever D."/>
            <person name="Shiels B."/>
            <person name="Tait A."/>
            <person name="Barrell B.G."/>
            <person name="Hall N."/>
        </authorList>
    </citation>
    <scope>NUCLEOTIDE SEQUENCE [LARGE SCALE GENOMIC DNA]</scope>
    <source>
        <strain evidence="3">Ankara</strain>
    </source>
</reference>
<dbReference type="SMART" id="SM00320">
    <property type="entry name" value="WD40"/>
    <property type="match status" value="5"/>
</dbReference>
<keyword evidence="3" id="KW-1185">Reference proteome</keyword>
<evidence type="ECO:0008006" key="4">
    <source>
        <dbReference type="Google" id="ProtNLM"/>
    </source>
</evidence>
<gene>
    <name evidence="2" type="ORF">TA12885</name>
</gene>
<dbReference type="GO" id="GO:0005634">
    <property type="term" value="C:nucleus"/>
    <property type="evidence" value="ECO:0007669"/>
    <property type="project" value="InterPro"/>
</dbReference>
<dbReference type="RefSeq" id="XP_952332.1">
    <property type="nucleotide sequence ID" value="XM_947239.1"/>
</dbReference>
<dbReference type="KEGG" id="tan:TA12885"/>
<dbReference type="GO" id="GO:0006338">
    <property type="term" value="P:chromatin remodeling"/>
    <property type="evidence" value="ECO:0007669"/>
    <property type="project" value="TreeGrafter"/>
</dbReference>